<organism evidence="2 3">
    <name type="scientific">Cuscuta australis</name>
    <dbReference type="NCBI Taxonomy" id="267555"/>
    <lineage>
        <taxon>Eukaryota</taxon>
        <taxon>Viridiplantae</taxon>
        <taxon>Streptophyta</taxon>
        <taxon>Embryophyta</taxon>
        <taxon>Tracheophyta</taxon>
        <taxon>Spermatophyta</taxon>
        <taxon>Magnoliopsida</taxon>
        <taxon>eudicotyledons</taxon>
        <taxon>Gunneridae</taxon>
        <taxon>Pentapetalae</taxon>
        <taxon>asterids</taxon>
        <taxon>lamiids</taxon>
        <taxon>Solanales</taxon>
        <taxon>Convolvulaceae</taxon>
        <taxon>Cuscuteae</taxon>
        <taxon>Cuscuta</taxon>
        <taxon>Cuscuta subgen. Grammica</taxon>
        <taxon>Cuscuta sect. Cleistogrammica</taxon>
    </lineage>
</organism>
<sequence>MGEMGVGDSRSGHARPPVAGHLRHPGGGGGGARRRLCLPEGEGSAGEAELPNAGAARRSWVGDVAGGCAESRLRRRHGCRCAETRRFSDAGCRGWKRAGRGRRRGTR</sequence>
<name>A0A328DFI7_9ASTE</name>
<comment type="caution">
    <text evidence="2">The sequence shown here is derived from an EMBL/GenBank/DDBJ whole genome shotgun (WGS) entry which is preliminary data.</text>
</comment>
<proteinExistence type="predicted"/>
<evidence type="ECO:0000256" key="1">
    <source>
        <dbReference type="SAM" id="MobiDB-lite"/>
    </source>
</evidence>
<accession>A0A328DFI7</accession>
<evidence type="ECO:0000313" key="2">
    <source>
        <dbReference type="EMBL" id="RAL42991.1"/>
    </source>
</evidence>
<dbReference type="AlphaFoldDB" id="A0A328DFI7"/>
<protein>
    <submittedName>
        <fullName evidence="2">Uncharacterized protein</fullName>
    </submittedName>
</protein>
<keyword evidence="3" id="KW-1185">Reference proteome</keyword>
<dbReference type="EMBL" id="NQVE01000161">
    <property type="protein sequence ID" value="RAL42991.1"/>
    <property type="molecule type" value="Genomic_DNA"/>
</dbReference>
<evidence type="ECO:0000313" key="3">
    <source>
        <dbReference type="Proteomes" id="UP000249390"/>
    </source>
</evidence>
<gene>
    <name evidence="2" type="ORF">DM860_009773</name>
</gene>
<feature type="region of interest" description="Disordered" evidence="1">
    <location>
        <begin position="1"/>
        <end position="56"/>
    </location>
</feature>
<reference evidence="2 3" key="1">
    <citation type="submission" date="2018-06" db="EMBL/GenBank/DDBJ databases">
        <title>The Genome of Cuscuta australis (Dodder) Provides Insight into the Evolution of Plant Parasitism.</title>
        <authorList>
            <person name="Liu H."/>
        </authorList>
    </citation>
    <scope>NUCLEOTIDE SEQUENCE [LARGE SCALE GENOMIC DNA]</scope>
    <source>
        <strain evidence="3">cv. Yunnan</strain>
        <tissue evidence="2">Vines</tissue>
    </source>
</reference>
<dbReference type="Proteomes" id="UP000249390">
    <property type="component" value="Unassembled WGS sequence"/>
</dbReference>